<dbReference type="InterPro" id="IPR025558">
    <property type="entry name" value="DUF4283"/>
</dbReference>
<evidence type="ECO:0000313" key="2">
    <source>
        <dbReference type="EMBL" id="GAV69316.1"/>
    </source>
</evidence>
<evidence type="ECO:0000313" key="3">
    <source>
        <dbReference type="Proteomes" id="UP000187406"/>
    </source>
</evidence>
<protein>
    <submittedName>
        <fullName evidence="2">DUF4283 domain-containing protein</fullName>
    </submittedName>
</protein>
<sequence>MVEKIDPKGLFYLIGSLWTSKTFNKEILKNTMRSLWRTKFGRRIRDVGNNIFLFMFNNEKDRAKVLKLGPCWFDRHILLLEKLKEETHPSTISLYKASF</sequence>
<organism evidence="2 3">
    <name type="scientific">Cephalotus follicularis</name>
    <name type="common">Albany pitcher plant</name>
    <dbReference type="NCBI Taxonomy" id="3775"/>
    <lineage>
        <taxon>Eukaryota</taxon>
        <taxon>Viridiplantae</taxon>
        <taxon>Streptophyta</taxon>
        <taxon>Embryophyta</taxon>
        <taxon>Tracheophyta</taxon>
        <taxon>Spermatophyta</taxon>
        <taxon>Magnoliopsida</taxon>
        <taxon>eudicotyledons</taxon>
        <taxon>Gunneridae</taxon>
        <taxon>Pentapetalae</taxon>
        <taxon>rosids</taxon>
        <taxon>fabids</taxon>
        <taxon>Oxalidales</taxon>
        <taxon>Cephalotaceae</taxon>
        <taxon>Cephalotus</taxon>
    </lineage>
</organism>
<keyword evidence="3" id="KW-1185">Reference proteome</keyword>
<dbReference type="Proteomes" id="UP000187406">
    <property type="component" value="Unassembled WGS sequence"/>
</dbReference>
<name>A0A1Q3BMQ4_CEPFO</name>
<dbReference type="AlphaFoldDB" id="A0A1Q3BMQ4"/>
<gene>
    <name evidence="2" type="ORF">CFOL_v3_12817</name>
</gene>
<dbReference type="Pfam" id="PF14111">
    <property type="entry name" value="DUF4283"/>
    <property type="match status" value="1"/>
</dbReference>
<dbReference type="EMBL" id="BDDD01000713">
    <property type="protein sequence ID" value="GAV69316.1"/>
    <property type="molecule type" value="Genomic_DNA"/>
</dbReference>
<proteinExistence type="predicted"/>
<dbReference type="InParanoid" id="A0A1Q3BMQ4"/>
<evidence type="ECO:0000259" key="1">
    <source>
        <dbReference type="Pfam" id="PF14111"/>
    </source>
</evidence>
<feature type="domain" description="DUF4283" evidence="1">
    <location>
        <begin position="13"/>
        <end position="89"/>
    </location>
</feature>
<dbReference type="OrthoDB" id="1938170at2759"/>
<comment type="caution">
    <text evidence="2">The sequence shown here is derived from an EMBL/GenBank/DDBJ whole genome shotgun (WGS) entry which is preliminary data.</text>
</comment>
<accession>A0A1Q3BMQ4</accession>
<reference evidence="3" key="1">
    <citation type="submission" date="2016-04" db="EMBL/GenBank/DDBJ databases">
        <title>Cephalotus genome sequencing.</title>
        <authorList>
            <person name="Fukushima K."/>
            <person name="Hasebe M."/>
            <person name="Fang X."/>
        </authorList>
    </citation>
    <scope>NUCLEOTIDE SEQUENCE [LARGE SCALE GENOMIC DNA]</scope>
    <source>
        <strain evidence="3">cv. St1</strain>
    </source>
</reference>